<protein>
    <submittedName>
        <fullName evidence="1">Uncharacterized protein</fullName>
    </submittedName>
</protein>
<organism evidence="1">
    <name type="scientific">viral metagenome</name>
    <dbReference type="NCBI Taxonomy" id="1070528"/>
    <lineage>
        <taxon>unclassified sequences</taxon>
        <taxon>metagenomes</taxon>
        <taxon>organismal metagenomes</taxon>
    </lineage>
</organism>
<gene>
    <name evidence="1" type="ORF">MM415B02773_0014</name>
</gene>
<sequence>MNQKTFEIGTRILVSTFPDRNIDMETYWELLKDMDDKRFLLAVKDLCSTTTELYPNTNLVAIIREKGMSRERLTAGEAWSEVMKQVSATGSYGTPTFENPLVTRAVDCIGWKAICMSTMISVERSHFFKIFDQLKEREQKEKILLPDVKNGFKELLGTVVKSIGVSKDIEAEGFK</sequence>
<name>A0A6M3L296_9ZZZZ</name>
<proteinExistence type="predicted"/>
<dbReference type="AlphaFoldDB" id="A0A6M3L296"/>
<evidence type="ECO:0000313" key="1">
    <source>
        <dbReference type="EMBL" id="QJA88390.1"/>
    </source>
</evidence>
<reference evidence="1" key="1">
    <citation type="submission" date="2020-03" db="EMBL/GenBank/DDBJ databases">
        <title>The deep terrestrial virosphere.</title>
        <authorList>
            <person name="Holmfeldt K."/>
            <person name="Nilsson E."/>
            <person name="Simone D."/>
            <person name="Lopez-Fernandez M."/>
            <person name="Wu X."/>
            <person name="de Brujin I."/>
            <person name="Lundin D."/>
            <person name="Andersson A."/>
            <person name="Bertilsson S."/>
            <person name="Dopson M."/>
        </authorList>
    </citation>
    <scope>NUCLEOTIDE SEQUENCE</scope>
    <source>
        <strain evidence="1">MM415B02773</strain>
    </source>
</reference>
<dbReference type="EMBL" id="MT142774">
    <property type="protein sequence ID" value="QJA88390.1"/>
    <property type="molecule type" value="Genomic_DNA"/>
</dbReference>
<accession>A0A6M3L296</accession>